<dbReference type="PANTHER" id="PTHR30349:SF64">
    <property type="entry name" value="PROPHAGE INTEGRASE INTD-RELATED"/>
    <property type="match status" value="1"/>
</dbReference>
<evidence type="ECO:0000313" key="3">
    <source>
        <dbReference type="EMBL" id="AYQ54835.1"/>
    </source>
</evidence>
<sequence>MSKNVRTPDSCIKEFLDTKFRGGKPYTKDKCRWSLQRSKRILEEGGFDASPYRINADAVEYILEYHRSNGKLDTYIKGEIAYLNRYLKFFKNEVIKDMGIRFSADMRVNAHWLEEDQYQALMNVEKTPLQEMVIHLELRMGLRNAECCRITLDDINFKRNGPYINVKGKGRGDGKYRSVSFNVETREVIDRWMEERAKIVKIAQENIPYWKDPGYLLLWCHYKNHPEVGYYKEHTGSLDDAVLDPLREKLGFHFCNHDLRRTFGRRLFLAGVDIETVAKFLGHESTVESLRYIGVNLDDMEKGMELLRKYDAKMGVNKA</sequence>
<feature type="domain" description="Tyr recombinase" evidence="2">
    <location>
        <begin position="108"/>
        <end position="305"/>
    </location>
</feature>
<dbReference type="InterPro" id="IPR002104">
    <property type="entry name" value="Integrase_catalytic"/>
</dbReference>
<dbReference type="OMA" id="ANWLTES"/>
<protein>
    <recommendedName>
        <fullName evidence="2">Tyr recombinase domain-containing protein</fullName>
    </recommendedName>
</protein>
<dbReference type="RefSeq" id="WP_015504563.1">
    <property type="nucleotide sequence ID" value="NZ_CP017686.1"/>
</dbReference>
<dbReference type="GeneID" id="41321464"/>
<reference evidence="3 4" key="1">
    <citation type="submission" date="2016-10" db="EMBL/GenBank/DDBJ databases">
        <title>Complete genome of the TMA-utilizing, human hosted archaeon Methanomethylophilus alvus Gen. nov, sp. nov., strain Mx-05, derived from a pure culture.</title>
        <authorList>
            <person name="Brugere J.-F."/>
            <person name="Ben Hania W."/>
            <person name="Chaudhary P.P."/>
            <person name="Gaci N."/>
            <person name="Borrel G."/>
            <person name="Cao Van Tuat L."/>
            <person name="Fardeau M.-L."/>
            <person name="Harris H.M.B."/>
            <person name="O'Toole P.W."/>
            <person name="Ollivier B."/>
        </authorList>
    </citation>
    <scope>NUCLEOTIDE SEQUENCE [LARGE SCALE GENOMIC DNA]</scope>
    <source>
        <strain evidence="3 4">Mx-05</strain>
    </source>
</reference>
<organism evidence="3 4">
    <name type="scientific">Methanomethylophilus alvi</name>
    <dbReference type="NCBI Taxonomy" id="1291540"/>
    <lineage>
        <taxon>Archaea</taxon>
        <taxon>Methanobacteriati</taxon>
        <taxon>Thermoplasmatota</taxon>
        <taxon>Thermoplasmata</taxon>
        <taxon>Methanomassiliicoccales</taxon>
        <taxon>Methanomethylophilaceae</taxon>
        <taxon>Methanomethylophilus</taxon>
    </lineage>
</organism>
<dbReference type="CDD" id="cd00397">
    <property type="entry name" value="DNA_BRE_C"/>
    <property type="match status" value="1"/>
</dbReference>
<dbReference type="Pfam" id="PF00589">
    <property type="entry name" value="Phage_integrase"/>
    <property type="match status" value="1"/>
</dbReference>
<evidence type="ECO:0000313" key="4">
    <source>
        <dbReference type="Proteomes" id="UP000273278"/>
    </source>
</evidence>
<dbReference type="Gene3D" id="1.10.443.10">
    <property type="entry name" value="Intergrase catalytic core"/>
    <property type="match status" value="1"/>
</dbReference>
<accession>A0A3G3IG81</accession>
<dbReference type="EMBL" id="CP017686">
    <property type="protein sequence ID" value="AYQ54835.1"/>
    <property type="molecule type" value="Genomic_DNA"/>
</dbReference>
<proteinExistence type="predicted"/>
<dbReference type="InterPro" id="IPR013762">
    <property type="entry name" value="Integrase-like_cat_sf"/>
</dbReference>
<dbReference type="GO" id="GO:0006310">
    <property type="term" value="P:DNA recombination"/>
    <property type="evidence" value="ECO:0007669"/>
    <property type="project" value="UniProtKB-KW"/>
</dbReference>
<dbReference type="PROSITE" id="PS51898">
    <property type="entry name" value="TYR_RECOMBINASE"/>
    <property type="match status" value="1"/>
</dbReference>
<name>A0A3G3IG81_9ARCH</name>
<dbReference type="GO" id="GO:0003677">
    <property type="term" value="F:DNA binding"/>
    <property type="evidence" value="ECO:0007669"/>
    <property type="project" value="InterPro"/>
</dbReference>
<dbReference type="GO" id="GO:0015074">
    <property type="term" value="P:DNA integration"/>
    <property type="evidence" value="ECO:0007669"/>
    <property type="project" value="InterPro"/>
</dbReference>
<dbReference type="Proteomes" id="UP000273278">
    <property type="component" value="Chromosome"/>
</dbReference>
<evidence type="ECO:0000259" key="2">
    <source>
        <dbReference type="PROSITE" id="PS51898"/>
    </source>
</evidence>
<dbReference type="PANTHER" id="PTHR30349">
    <property type="entry name" value="PHAGE INTEGRASE-RELATED"/>
    <property type="match status" value="1"/>
</dbReference>
<evidence type="ECO:0000256" key="1">
    <source>
        <dbReference type="ARBA" id="ARBA00023172"/>
    </source>
</evidence>
<dbReference type="AlphaFoldDB" id="A0A3G3IG81"/>
<keyword evidence="1" id="KW-0233">DNA recombination</keyword>
<dbReference type="InterPro" id="IPR050090">
    <property type="entry name" value="Tyrosine_recombinase_XerCD"/>
</dbReference>
<dbReference type="InterPro" id="IPR011010">
    <property type="entry name" value="DNA_brk_join_enz"/>
</dbReference>
<dbReference type="SUPFAM" id="SSF56349">
    <property type="entry name" value="DNA breaking-rejoining enzymes"/>
    <property type="match status" value="1"/>
</dbReference>
<gene>
    <name evidence="3" type="ORF">BKD89_03315</name>
</gene>